<protein>
    <submittedName>
        <fullName evidence="3">Uncharacterized protein</fullName>
    </submittedName>
</protein>
<feature type="coiled-coil region" evidence="1">
    <location>
        <begin position="232"/>
        <end position="596"/>
    </location>
</feature>
<evidence type="ECO:0000256" key="2">
    <source>
        <dbReference type="SAM" id="MobiDB-lite"/>
    </source>
</evidence>
<proteinExistence type="predicted"/>
<feature type="compositionally biased region" description="Low complexity" evidence="2">
    <location>
        <begin position="865"/>
        <end position="878"/>
    </location>
</feature>
<evidence type="ECO:0000313" key="3">
    <source>
        <dbReference type="EMBL" id="JAP90377.1"/>
    </source>
</evidence>
<dbReference type="AlphaFoldDB" id="A0A146K0U4"/>
<feature type="non-terminal residue" evidence="3">
    <location>
        <position position="1"/>
    </location>
</feature>
<name>A0A146K0U4_9EUKA</name>
<accession>A0A146K0U4</accession>
<feature type="coiled-coil region" evidence="1">
    <location>
        <begin position="882"/>
        <end position="909"/>
    </location>
</feature>
<feature type="coiled-coil region" evidence="1">
    <location>
        <begin position="639"/>
        <end position="823"/>
    </location>
</feature>
<evidence type="ECO:0000256" key="1">
    <source>
        <dbReference type="SAM" id="Coils"/>
    </source>
</evidence>
<reference evidence="3" key="1">
    <citation type="submission" date="2015-07" db="EMBL/GenBank/DDBJ databases">
        <title>Adaptation to a free-living lifestyle via gene acquisitions in the diplomonad Trepomonas sp. PC1.</title>
        <authorList>
            <person name="Xu F."/>
            <person name="Jerlstrom-Hultqvist J."/>
            <person name="Kolisko M."/>
            <person name="Simpson A.G.B."/>
            <person name="Roger A.J."/>
            <person name="Svard S.G."/>
            <person name="Andersson J.O."/>
        </authorList>
    </citation>
    <scope>NUCLEOTIDE SEQUENCE</scope>
    <source>
        <strain evidence="3">PC1</strain>
    </source>
</reference>
<gene>
    <name evidence="3" type="ORF">TPC1_30128</name>
</gene>
<organism evidence="3">
    <name type="scientific">Trepomonas sp. PC1</name>
    <dbReference type="NCBI Taxonomy" id="1076344"/>
    <lineage>
        <taxon>Eukaryota</taxon>
        <taxon>Metamonada</taxon>
        <taxon>Diplomonadida</taxon>
        <taxon>Hexamitidae</taxon>
        <taxon>Hexamitinae</taxon>
        <taxon>Trepomonas</taxon>
    </lineage>
</organism>
<feature type="region of interest" description="Disordered" evidence="2">
    <location>
        <begin position="856"/>
        <end position="881"/>
    </location>
</feature>
<feature type="coiled-coil region" evidence="1">
    <location>
        <begin position="102"/>
        <end position="192"/>
    </location>
</feature>
<keyword evidence="1" id="KW-0175">Coiled coil</keyword>
<dbReference type="EMBL" id="GDID01006229">
    <property type="protein sequence ID" value="JAP90377.1"/>
    <property type="molecule type" value="Transcribed_RNA"/>
</dbReference>
<sequence>QLKDMKQQILEMTQSLAEQSENLKSPEISKYDDLNKTKSHYNPKFFEKQQKILDEIHEQFKIDDQEIQLSQHGNNSMQQMVETDNLIMSEQFTQNALRNQILLTAQNEKQQAIDEANQLAQLASQKDVEIEQLKSQLIRQGTILNDHQETNQIQGTKEQQLRQTIAELQEKLNQAQIQIYKVNNANKVLEDQLSQQTNQFQVEKSQNELRAQQTQDRLTELDSLLQKVTFQLEEKVQQLQQYQVRHEEQSMQLDQNSDTISQMQKELQEANTNMQVKQKRIDLLDQQTKFLQQESSQKDIQIVELSTLVEKMRDHTEQLQNQYEAEQTLNKQQQNQYNEEIQELAIKVAEFSGTQEIMKKNLDHTEEQRQAKDSQLKEAQNTIENQKKLISNQQSEIKDKQIIISQLQENSDKSTQQLIQQLKEGERALKQLNDQYNMLINQHKAVQEQLQDMMLRGEESNAIHEEQQQQIIELSHKNEKLSQQTESARKELTQREDELKRWKSEALQYKSQSQSLQEQAKRFKEQAICLQQKANEANSNNDHLQLQNQQLVVQVDALKENLAEQAMKVNQLLQEKEEEQVNKKQLEALVADLKLMVGQKQSENQELSSQILEKDSQQKELFDQQQILMSKLQDFSKLSQKLKENCVNYQKMNKELQQQMQIQEMDLQQLTQLESQKDAKIQSLERDLIQQQESAKCIVDNQLHIQEKYDFTKVEIDGLKQRIVQLQTDNSDLVRQIEALNKQNKMFQTQTEQIAEIKKALQLQKQSQASLEQQTIFIQQQKQQTEAEKNQALNDLSQARLLIQQQSTKISELQLIVQAKEQKIVLMAEAEQHTNSQINKLKGLVQNEYTQMASSQLQEKDFMDSSRISSRSRQRSYSPQIMKQKSQNIEQFIQRNNQLLQKIDESQKIYQQHRK</sequence>